<comment type="subcellular location">
    <subcellularLocation>
        <location evidence="2">Cytoplasm</location>
    </subcellularLocation>
    <subcellularLocation>
        <location evidence="1">Nucleus</location>
    </subcellularLocation>
</comment>
<dbReference type="Proteomes" id="UP000230069">
    <property type="component" value="Unassembled WGS sequence"/>
</dbReference>
<evidence type="ECO:0000256" key="3">
    <source>
        <dbReference type="ARBA" id="ARBA00008056"/>
    </source>
</evidence>
<evidence type="ECO:0000256" key="5">
    <source>
        <dbReference type="ARBA" id="ARBA00022723"/>
    </source>
</evidence>
<dbReference type="InterPro" id="IPR050295">
    <property type="entry name" value="Plant_2OG-oxidoreductases"/>
</dbReference>
<name>A0A2G5CI51_AQUCA</name>
<dbReference type="InterPro" id="IPR027443">
    <property type="entry name" value="IPNS-like_sf"/>
</dbReference>
<feature type="domain" description="Fe2OG dioxygenase" evidence="10">
    <location>
        <begin position="200"/>
        <end position="296"/>
    </location>
</feature>
<dbReference type="PANTHER" id="PTHR47991">
    <property type="entry name" value="OXOGLUTARATE/IRON-DEPENDENT DIOXYGENASE"/>
    <property type="match status" value="1"/>
</dbReference>
<dbReference type="FunFam" id="2.60.120.330:FF:000015">
    <property type="entry name" value="Protein DMR6-LIKE OXYGENASE 1"/>
    <property type="match status" value="1"/>
</dbReference>
<evidence type="ECO:0000256" key="1">
    <source>
        <dbReference type="ARBA" id="ARBA00004123"/>
    </source>
</evidence>
<dbReference type="InterPro" id="IPR026992">
    <property type="entry name" value="DIOX_N"/>
</dbReference>
<dbReference type="InterPro" id="IPR005123">
    <property type="entry name" value="Oxoglu/Fe-dep_dioxygenase_dom"/>
</dbReference>
<dbReference type="OrthoDB" id="627829at2759"/>
<keyword evidence="6 9" id="KW-0408">Iron</keyword>
<dbReference type="GO" id="GO:0005737">
    <property type="term" value="C:cytoplasm"/>
    <property type="evidence" value="ECO:0007669"/>
    <property type="project" value="UniProtKB-SubCell"/>
</dbReference>
<evidence type="ECO:0000256" key="4">
    <source>
        <dbReference type="ARBA" id="ARBA00022490"/>
    </source>
</evidence>
<evidence type="ECO:0000313" key="12">
    <source>
        <dbReference type="Proteomes" id="UP000230069"/>
    </source>
</evidence>
<keyword evidence="9" id="KW-0560">Oxidoreductase</keyword>
<sequence>MENEKDSSNFSIGKSAQERGMSHIPECYVLLLSERLSQGLTSENLMTIDIGRLHGTNHDRSVVVEEIGKACRQMGFFQVINHGICQKVLDEALHAESSFFDLPNEHKAPFMSNDVNKPVRYGTSLKDGLDRVQFWRVFLKHYAHPLEQWIESWPSKPTNYRETMGRYAVEVMRLSNELTGAITESPGLGPKYLDDKMEKGLLVMAVNCYPPCPQPDLTLGLPPHSDYSCITVLLQSCPGLQIKPSPDGKWIGVPEINGALQIHVGDHFEVLRNGLYMRSTVNSENTRISIASLHSLGMDVKMETAKELIDEEHPKGYMESSFRDFLNFLSDNDIANGNNFIDSLKMRDQ</sequence>
<gene>
    <name evidence="11" type="ORF">AQUCO_05300035v1</name>
</gene>
<organism evidence="11 12">
    <name type="scientific">Aquilegia coerulea</name>
    <name type="common">Rocky mountain columbine</name>
    <dbReference type="NCBI Taxonomy" id="218851"/>
    <lineage>
        <taxon>Eukaryota</taxon>
        <taxon>Viridiplantae</taxon>
        <taxon>Streptophyta</taxon>
        <taxon>Embryophyta</taxon>
        <taxon>Tracheophyta</taxon>
        <taxon>Spermatophyta</taxon>
        <taxon>Magnoliopsida</taxon>
        <taxon>Ranunculales</taxon>
        <taxon>Ranunculaceae</taxon>
        <taxon>Thalictroideae</taxon>
        <taxon>Aquilegia</taxon>
    </lineage>
</organism>
<dbReference type="InParanoid" id="A0A2G5CI51"/>
<evidence type="ECO:0000256" key="6">
    <source>
        <dbReference type="ARBA" id="ARBA00023004"/>
    </source>
</evidence>
<keyword evidence="4" id="KW-0963">Cytoplasm</keyword>
<evidence type="ECO:0000256" key="2">
    <source>
        <dbReference type="ARBA" id="ARBA00004496"/>
    </source>
</evidence>
<dbReference type="PROSITE" id="PS51471">
    <property type="entry name" value="FE2OG_OXY"/>
    <property type="match status" value="1"/>
</dbReference>
<evidence type="ECO:0000256" key="8">
    <source>
        <dbReference type="ARBA" id="ARBA00059922"/>
    </source>
</evidence>
<keyword evidence="12" id="KW-1185">Reference proteome</keyword>
<dbReference type="GO" id="GO:0005634">
    <property type="term" value="C:nucleus"/>
    <property type="evidence" value="ECO:0007669"/>
    <property type="project" value="UniProtKB-SubCell"/>
</dbReference>
<dbReference type="SUPFAM" id="SSF51197">
    <property type="entry name" value="Clavaminate synthase-like"/>
    <property type="match status" value="1"/>
</dbReference>
<proteinExistence type="inferred from homology"/>
<evidence type="ECO:0000259" key="10">
    <source>
        <dbReference type="PROSITE" id="PS51471"/>
    </source>
</evidence>
<reference evidence="11 12" key="1">
    <citation type="submission" date="2017-09" db="EMBL/GenBank/DDBJ databases">
        <title>WGS assembly of Aquilegia coerulea Goldsmith.</title>
        <authorList>
            <person name="Hodges S."/>
            <person name="Kramer E."/>
            <person name="Nordborg M."/>
            <person name="Tomkins J."/>
            <person name="Borevitz J."/>
            <person name="Derieg N."/>
            <person name="Yan J."/>
            <person name="Mihaltcheva S."/>
            <person name="Hayes R.D."/>
            <person name="Rokhsar D."/>
        </authorList>
    </citation>
    <scope>NUCLEOTIDE SEQUENCE [LARGE SCALE GENOMIC DNA]</scope>
    <source>
        <strain evidence="12">cv. Goldsmith</strain>
    </source>
</reference>
<evidence type="ECO:0000313" key="11">
    <source>
        <dbReference type="EMBL" id="PIA30929.1"/>
    </source>
</evidence>
<dbReference type="Gene3D" id="2.60.120.330">
    <property type="entry name" value="B-lactam Antibiotic, Isopenicillin N Synthase, Chain"/>
    <property type="match status" value="1"/>
</dbReference>
<protein>
    <recommendedName>
        <fullName evidence="10">Fe2OG dioxygenase domain-containing protein</fullName>
    </recommendedName>
</protein>
<dbReference type="Pfam" id="PF14226">
    <property type="entry name" value="DIOX_N"/>
    <property type="match status" value="1"/>
</dbReference>
<dbReference type="GO" id="GO:0016491">
    <property type="term" value="F:oxidoreductase activity"/>
    <property type="evidence" value="ECO:0007669"/>
    <property type="project" value="UniProtKB-KW"/>
</dbReference>
<dbReference type="AlphaFoldDB" id="A0A2G5CI51"/>
<comment type="similarity">
    <text evidence="3 9">Belongs to the iron/ascorbate-dependent oxidoreductase family.</text>
</comment>
<accession>A0A2G5CI51</accession>
<dbReference type="EMBL" id="KZ305070">
    <property type="protein sequence ID" value="PIA30929.1"/>
    <property type="molecule type" value="Genomic_DNA"/>
</dbReference>
<keyword evidence="7" id="KW-0539">Nucleus</keyword>
<evidence type="ECO:0000256" key="7">
    <source>
        <dbReference type="ARBA" id="ARBA00023242"/>
    </source>
</evidence>
<dbReference type="InterPro" id="IPR044861">
    <property type="entry name" value="IPNS-like_FE2OG_OXY"/>
</dbReference>
<comment type="function">
    <text evidence="8">Involved in the regulation of shoot development and salicylic acid (SA) homeostasis.</text>
</comment>
<keyword evidence="5 9" id="KW-0479">Metal-binding</keyword>
<dbReference type="Pfam" id="PF03171">
    <property type="entry name" value="2OG-FeII_Oxy"/>
    <property type="match status" value="1"/>
</dbReference>
<evidence type="ECO:0000256" key="9">
    <source>
        <dbReference type="RuleBase" id="RU003682"/>
    </source>
</evidence>
<dbReference type="GO" id="GO:0046872">
    <property type="term" value="F:metal ion binding"/>
    <property type="evidence" value="ECO:0007669"/>
    <property type="project" value="UniProtKB-KW"/>
</dbReference>